<comment type="caution">
    <text evidence="2">The sequence shown here is derived from an EMBL/GenBank/DDBJ whole genome shotgun (WGS) entry which is preliminary data.</text>
</comment>
<keyword evidence="3" id="KW-1185">Reference proteome</keyword>
<evidence type="ECO:0000313" key="2">
    <source>
        <dbReference type="EMBL" id="MBR9972315.1"/>
    </source>
</evidence>
<gene>
    <name evidence="2" type="ORF">KEC16_11385</name>
</gene>
<evidence type="ECO:0000256" key="1">
    <source>
        <dbReference type="SAM" id="SignalP"/>
    </source>
</evidence>
<name>A0ABS5ID40_9PROT</name>
<dbReference type="Proteomes" id="UP000680714">
    <property type="component" value="Unassembled WGS sequence"/>
</dbReference>
<organism evidence="2 3">
    <name type="scientific">Magnetospirillum sulfuroxidans</name>
    <dbReference type="NCBI Taxonomy" id="611300"/>
    <lineage>
        <taxon>Bacteria</taxon>
        <taxon>Pseudomonadati</taxon>
        <taxon>Pseudomonadota</taxon>
        <taxon>Alphaproteobacteria</taxon>
        <taxon>Rhodospirillales</taxon>
        <taxon>Rhodospirillaceae</taxon>
        <taxon>Magnetospirillum</taxon>
    </lineage>
</organism>
<accession>A0ABS5ID40</accession>
<dbReference type="EMBL" id="JAGTUF010000010">
    <property type="protein sequence ID" value="MBR9972315.1"/>
    <property type="molecule type" value="Genomic_DNA"/>
</dbReference>
<dbReference type="RefSeq" id="WP_211548951.1">
    <property type="nucleotide sequence ID" value="NZ_JAGTUF010000010.1"/>
</dbReference>
<feature type="signal peptide" evidence="1">
    <location>
        <begin position="1"/>
        <end position="22"/>
    </location>
</feature>
<feature type="chain" id="PRO_5045880249" description="Secreted protein" evidence="1">
    <location>
        <begin position="23"/>
        <end position="199"/>
    </location>
</feature>
<keyword evidence="1" id="KW-0732">Signal</keyword>
<evidence type="ECO:0008006" key="4">
    <source>
        <dbReference type="Google" id="ProtNLM"/>
    </source>
</evidence>
<evidence type="ECO:0000313" key="3">
    <source>
        <dbReference type="Proteomes" id="UP000680714"/>
    </source>
</evidence>
<protein>
    <recommendedName>
        <fullName evidence="4">Secreted protein</fullName>
    </recommendedName>
</protein>
<sequence length="199" mass="21550">MSRFVHAAALAAALFLTFPTQAADLPNPPPADWMAQADLFGRVVTLASSDDAQVIAWIQTHQLALSSGYLFDLSRRLLATEKTSDSLEWYAIALIRGQYDSGRCRDSSARRAVSGLARQAAMVARYGHQHAHEFGQAGLRALARPDLFAHTISPDWVCAQGLSGMGGQSAGTIAPTLWAEIEASLRAEFTQQFTAMTTR</sequence>
<proteinExistence type="predicted"/>
<reference evidence="2 3" key="1">
    <citation type="submission" date="2021-04" db="EMBL/GenBank/DDBJ databases">
        <title>Magnetospirillum sulfuroxidans sp. nov., a facultative chemolithoautotrophic sulfur-oxidizing alphaproteobacterium isolated from freshwater sediment and proposals for Paramagetospirillum gen. nov., and Magnetospirillaceae fam. nov.</title>
        <authorList>
            <person name="Koziaeva V."/>
            <person name="Geelhoed J.S."/>
            <person name="Sorokin D.Y."/>
            <person name="Grouzdev D.S."/>
        </authorList>
    </citation>
    <scope>NUCLEOTIDE SEQUENCE [LARGE SCALE GENOMIC DNA]</scope>
    <source>
        <strain evidence="2 3">J10</strain>
    </source>
</reference>